<sequence length="109" mass="12463">MNWEVGKWGDRRISTNTPKPSNPNSLKPQLSTPNPTNKLFQQTLNICKLFRLSYLSVVSKSLLLRFGGFLGGVIVVGFGFLSFKSRDKSRQNFKKLIKGRLIDFTRQEQ</sequence>
<protein>
    <recommendedName>
        <fullName evidence="5">Transmembrane protein</fullName>
    </recommendedName>
</protein>
<evidence type="ECO:0008006" key="5">
    <source>
        <dbReference type="Google" id="ProtNLM"/>
    </source>
</evidence>
<reference evidence="3 4" key="1">
    <citation type="submission" date="2019-02" db="EMBL/GenBank/DDBJ databases">
        <title>Draft genome sequence of Arthrospira platensis NIES-3787.</title>
        <authorList>
            <person name="Yamaguchi H."/>
            <person name="Suzuki S."/>
            <person name="Kawachi M."/>
        </authorList>
    </citation>
    <scope>NUCLEOTIDE SEQUENCE [LARGE SCALE GENOMIC DNA]</scope>
    <source>
        <strain evidence="3 4">NIES-3787</strain>
    </source>
</reference>
<dbReference type="EMBL" id="BJCH01000010">
    <property type="protein sequence ID" value="GCL45643.1"/>
    <property type="molecule type" value="Genomic_DNA"/>
</dbReference>
<name>A0A6H9FLM9_MICAE</name>
<evidence type="ECO:0000313" key="3">
    <source>
        <dbReference type="EMBL" id="GCL45643.1"/>
    </source>
</evidence>
<evidence type="ECO:0000256" key="2">
    <source>
        <dbReference type="SAM" id="Phobius"/>
    </source>
</evidence>
<keyword evidence="2" id="KW-0812">Transmembrane</keyword>
<evidence type="ECO:0000313" key="4">
    <source>
        <dbReference type="Proteomes" id="UP000438874"/>
    </source>
</evidence>
<dbReference type="AlphaFoldDB" id="A0A6H9FLM9"/>
<keyword evidence="2" id="KW-1133">Transmembrane helix</keyword>
<comment type="caution">
    <text evidence="3">The sequence shown here is derived from an EMBL/GenBank/DDBJ whole genome shotgun (WGS) entry which is preliminary data.</text>
</comment>
<feature type="transmembrane region" description="Helical" evidence="2">
    <location>
        <begin position="62"/>
        <end position="83"/>
    </location>
</feature>
<evidence type="ECO:0000256" key="1">
    <source>
        <dbReference type="SAM" id="MobiDB-lite"/>
    </source>
</evidence>
<feature type="compositionally biased region" description="Polar residues" evidence="1">
    <location>
        <begin position="14"/>
        <end position="36"/>
    </location>
</feature>
<proteinExistence type="predicted"/>
<feature type="region of interest" description="Disordered" evidence="1">
    <location>
        <begin position="1"/>
        <end position="36"/>
    </location>
</feature>
<accession>A0A6H9FLM9</accession>
<gene>
    <name evidence="3" type="ORF">NIES3787_13270</name>
</gene>
<dbReference type="Proteomes" id="UP000438874">
    <property type="component" value="Unassembled WGS sequence"/>
</dbReference>
<keyword evidence="2" id="KW-0472">Membrane</keyword>
<organism evidence="3 4">
    <name type="scientific">Microcystis aeruginosa NIES-3787</name>
    <dbReference type="NCBI Taxonomy" id="2517782"/>
    <lineage>
        <taxon>Bacteria</taxon>
        <taxon>Bacillati</taxon>
        <taxon>Cyanobacteriota</taxon>
        <taxon>Cyanophyceae</taxon>
        <taxon>Oscillatoriophycideae</taxon>
        <taxon>Chroococcales</taxon>
        <taxon>Microcystaceae</taxon>
        <taxon>Microcystis</taxon>
    </lineage>
</organism>